<organism evidence="1 2">
    <name type="scientific">Naganishia friedmannii</name>
    <dbReference type="NCBI Taxonomy" id="89922"/>
    <lineage>
        <taxon>Eukaryota</taxon>
        <taxon>Fungi</taxon>
        <taxon>Dikarya</taxon>
        <taxon>Basidiomycota</taxon>
        <taxon>Agaricomycotina</taxon>
        <taxon>Tremellomycetes</taxon>
        <taxon>Filobasidiales</taxon>
        <taxon>Filobasidiaceae</taxon>
        <taxon>Naganishia</taxon>
    </lineage>
</organism>
<comment type="caution">
    <text evidence="1">The sequence shown here is derived from an EMBL/GenBank/DDBJ whole genome shotgun (WGS) entry which is preliminary data.</text>
</comment>
<keyword evidence="2" id="KW-1185">Reference proteome</keyword>
<evidence type="ECO:0000313" key="2">
    <source>
        <dbReference type="Proteomes" id="UP001227268"/>
    </source>
</evidence>
<proteinExistence type="predicted"/>
<reference evidence="1" key="1">
    <citation type="submission" date="2023-04" db="EMBL/GenBank/DDBJ databases">
        <title>Draft Genome sequencing of Naganishia species isolated from polar environments using Oxford Nanopore Technology.</title>
        <authorList>
            <person name="Leo P."/>
            <person name="Venkateswaran K."/>
        </authorList>
    </citation>
    <scope>NUCLEOTIDE SEQUENCE</scope>
    <source>
        <strain evidence="1">MNA-CCFEE 5423</strain>
    </source>
</reference>
<accession>A0ACC2VQL5</accession>
<gene>
    <name evidence="1" type="ORF">QFC21_003064</name>
</gene>
<dbReference type="Proteomes" id="UP001227268">
    <property type="component" value="Unassembled WGS sequence"/>
</dbReference>
<name>A0ACC2VQL5_9TREE</name>
<evidence type="ECO:0000313" key="1">
    <source>
        <dbReference type="EMBL" id="KAJ9101725.1"/>
    </source>
</evidence>
<dbReference type="EMBL" id="JASBWT010000009">
    <property type="protein sequence ID" value="KAJ9101725.1"/>
    <property type="molecule type" value="Genomic_DNA"/>
</dbReference>
<protein>
    <submittedName>
        <fullName evidence="1">Uncharacterized protein</fullName>
    </submittedName>
</protein>
<sequence length="1177" mass="129798">MASPPPDITMADLAEDPSTDVLAMEQSLTSLMSYLELLQNEPSNIPLIEEVISLARKCGMAEQVDTGLEMLVGLKGCDEAIWLEVLGNSGRGLAMLPSGDDARMNKVLNLLRKAIQDYLSIPVLLAASRIAIALHPSPALPSTEDTEEGTQPGRPVGEASISEEDARAILQSAAKSAGNDISFSEEVWKTYLDWEVALFAALPEEERPARLANIQKAYLDRLAMPHSTISEISQAYSTFNSTYAPDSYEENMVKASKIAAKSTAKWEAREAWEVGWAALCTHGSTSADPANGTTSSTEAERQNYLRDQKIAYLYSYLEMELSTAQYRKPEPRMVECVFERWLAVCSSNKTREGRAAEAIVWDRYITYVATTNGFSKAQVTQTMQRAVRCCPQSGELWARFLRNYEILKQDMQIIGETYMYALSIGVLTRKGASNVEKPKEKAKGKDKKKAKGKGKAEVVEEESNTERSYLGDPKGADVAELAALEAAWAGFMRRMEEANADQDEDDDDAVDAVESTLRDGIARCRELNPRGDPTMRLEKYLISWLEGKGKVEEGIKVWDDLVKLHGRSYQAWCGYTDYLIRHNEYTKARSQFKVAVSRHLDWPESIWTAWITFEDYHGNAESMNAAKTRVGPLQEALVVQRAHAMTATQYAPLVTDAVHAGTSARVAVDSYSTVPLDPTTSQAMEVDATDDSRKRKVDDVAHAEDNNAPKRQRMETDKEAAPARDREYASVLVSGLISGVTEADIRKFFRECGQIRDVTLTQQNEGMLASVEFMNRDSVPAALTRDKKRIGEVEVHVYQAGHTTLFVTNFPESMDDASLRELFAPFGDIVETRWPSKKFKDSRRFCYVQFTTTGAAAAASEELNGKELESGFPVSVLISDPDRKKQRSDANADARELYVSQLSKFMNEQDMDRVFSPLGTIKRISLAKDDQGKCKGFGFLEYETEDQARAALSLDGHEYKKRKMSVRLSEQKSRRDKDKRTGTPSSKAVAAAVSRSTDIMDRSVRLYGIPPKTQEGLLQQALEKIAPVKKVEIFQDVGQASVELASAADVGALLLKNEPFVFADSTITFAQETDITRNSTVGGRNAAVNQAAKRVVREATKPTGMFQPRPPKAGIGARKKANFSAAAVTRKGAVTDTSNDAEASGSGSGATTSVEGASASAPKGQDDFRKMLLEGKK</sequence>